<evidence type="ECO:0000313" key="1">
    <source>
        <dbReference type="EMBL" id="GAA0158196.1"/>
    </source>
</evidence>
<evidence type="ECO:0000313" key="2">
    <source>
        <dbReference type="Proteomes" id="UP001454036"/>
    </source>
</evidence>
<proteinExistence type="predicted"/>
<keyword evidence="2" id="KW-1185">Reference proteome</keyword>
<organism evidence="1 2">
    <name type="scientific">Lithospermum erythrorhizon</name>
    <name type="common">Purple gromwell</name>
    <name type="synonym">Lithospermum officinale var. erythrorhizon</name>
    <dbReference type="NCBI Taxonomy" id="34254"/>
    <lineage>
        <taxon>Eukaryota</taxon>
        <taxon>Viridiplantae</taxon>
        <taxon>Streptophyta</taxon>
        <taxon>Embryophyta</taxon>
        <taxon>Tracheophyta</taxon>
        <taxon>Spermatophyta</taxon>
        <taxon>Magnoliopsida</taxon>
        <taxon>eudicotyledons</taxon>
        <taxon>Gunneridae</taxon>
        <taxon>Pentapetalae</taxon>
        <taxon>asterids</taxon>
        <taxon>lamiids</taxon>
        <taxon>Boraginales</taxon>
        <taxon>Boraginaceae</taxon>
        <taxon>Boraginoideae</taxon>
        <taxon>Lithospermeae</taxon>
        <taxon>Lithospermum</taxon>
    </lineage>
</organism>
<reference evidence="1 2" key="1">
    <citation type="submission" date="2024-01" db="EMBL/GenBank/DDBJ databases">
        <title>The complete chloroplast genome sequence of Lithospermum erythrorhizon: insights into the phylogenetic relationship among Boraginaceae species and the maternal lineages of purple gromwells.</title>
        <authorList>
            <person name="Okada T."/>
            <person name="Watanabe K."/>
        </authorList>
    </citation>
    <scope>NUCLEOTIDE SEQUENCE [LARGE SCALE GENOMIC DNA]</scope>
</reference>
<protein>
    <submittedName>
        <fullName evidence="1">Uncharacterized protein</fullName>
    </submittedName>
</protein>
<name>A0AAV3Q5G7_LITER</name>
<accession>A0AAV3Q5G7</accession>
<dbReference type="EMBL" id="BAABME010003282">
    <property type="protein sequence ID" value="GAA0158196.1"/>
    <property type="molecule type" value="Genomic_DNA"/>
</dbReference>
<dbReference type="AlphaFoldDB" id="A0AAV3Q5G7"/>
<dbReference type="Proteomes" id="UP001454036">
    <property type="component" value="Unassembled WGS sequence"/>
</dbReference>
<sequence length="240" mass="26371">MRRCLASYIARPLMADSAKSALERMAYARVYVEIDVNWDLPEFQQKVVYEWIPLTRIWHPKSGSNSANVDVTVPKTALSPLQNCDSSLGKVEPRIVDCEAIRESGSGIGGLNNPGSSSKQYEGEVMQNQQMVHIDDFVTDSIMDGIVITDVSSPFQGSKVITKNAFAELGKGAGNSHAEGLETNMVLPVNLLAVESPRNVSKQLKGNGRGVTKCVDTYRQVEVNKLRQSARVRKPSAYLK</sequence>
<comment type="caution">
    <text evidence="1">The sequence shown here is derived from an EMBL/GenBank/DDBJ whole genome shotgun (WGS) entry which is preliminary data.</text>
</comment>
<gene>
    <name evidence="1" type="ORF">LIER_15284</name>
</gene>